<organism evidence="1">
    <name type="scientific">Lepeophtheirus salmonis</name>
    <name type="common">Salmon louse</name>
    <name type="synonym">Caligus salmonis</name>
    <dbReference type="NCBI Taxonomy" id="72036"/>
    <lineage>
        <taxon>Eukaryota</taxon>
        <taxon>Metazoa</taxon>
        <taxon>Ecdysozoa</taxon>
        <taxon>Arthropoda</taxon>
        <taxon>Crustacea</taxon>
        <taxon>Multicrustacea</taxon>
        <taxon>Hexanauplia</taxon>
        <taxon>Copepoda</taxon>
        <taxon>Siphonostomatoida</taxon>
        <taxon>Caligidae</taxon>
        <taxon>Lepeophtheirus</taxon>
    </lineage>
</organism>
<sequence length="54" mass="6350">RRRRSPHLVIICLFFDRKKSKATPLKGCSIKYNLGNQYNLSSACSIVLEKVWYF</sequence>
<feature type="non-terminal residue" evidence="1">
    <location>
        <position position="1"/>
    </location>
</feature>
<dbReference type="EMBL" id="HACA01025243">
    <property type="protein sequence ID" value="CDW42604.1"/>
    <property type="molecule type" value="Transcribed_RNA"/>
</dbReference>
<reference evidence="1" key="1">
    <citation type="submission" date="2014-05" db="EMBL/GenBank/DDBJ databases">
        <authorList>
            <person name="Chronopoulou M."/>
        </authorList>
    </citation>
    <scope>NUCLEOTIDE SEQUENCE</scope>
    <source>
        <tissue evidence="1">Whole organism</tissue>
    </source>
</reference>
<protein>
    <submittedName>
        <fullName evidence="1">Uncharacterized protein</fullName>
    </submittedName>
</protein>
<name>A0A0K2UWH3_LEPSM</name>
<dbReference type="AlphaFoldDB" id="A0A0K2UWH3"/>
<proteinExistence type="predicted"/>
<evidence type="ECO:0000313" key="1">
    <source>
        <dbReference type="EMBL" id="CDW42604.1"/>
    </source>
</evidence>
<accession>A0A0K2UWH3</accession>